<dbReference type="EMBL" id="DNAN01000490">
    <property type="protein sequence ID" value="HAW76801.1"/>
    <property type="molecule type" value="Genomic_DNA"/>
</dbReference>
<evidence type="ECO:0000313" key="2">
    <source>
        <dbReference type="Proteomes" id="UP000263517"/>
    </source>
</evidence>
<name>A0A350P684_9ALTE</name>
<reference evidence="1 2" key="1">
    <citation type="journal article" date="2018" name="Nat. Biotechnol.">
        <title>A standardized bacterial taxonomy based on genome phylogeny substantially revises the tree of life.</title>
        <authorList>
            <person name="Parks D.H."/>
            <person name="Chuvochina M."/>
            <person name="Waite D.W."/>
            <person name="Rinke C."/>
            <person name="Skarshewski A."/>
            <person name="Chaumeil P.A."/>
            <person name="Hugenholtz P."/>
        </authorList>
    </citation>
    <scope>NUCLEOTIDE SEQUENCE [LARGE SCALE GENOMIC DNA]</scope>
    <source>
        <strain evidence="1">UBA11978</strain>
    </source>
</reference>
<proteinExistence type="predicted"/>
<sequence length="73" mass="8378">MINPKPEVIQSLATVCRQYPEVLNWLKEWRDHELQKLPSVLQNTALAQGRCQVLSEVTKLIEQSPETFSAKSK</sequence>
<dbReference type="Proteomes" id="UP000263517">
    <property type="component" value="Unassembled WGS sequence"/>
</dbReference>
<organism evidence="1 2">
    <name type="scientific">Alteromonas australica</name>
    <dbReference type="NCBI Taxonomy" id="589873"/>
    <lineage>
        <taxon>Bacteria</taxon>
        <taxon>Pseudomonadati</taxon>
        <taxon>Pseudomonadota</taxon>
        <taxon>Gammaproteobacteria</taxon>
        <taxon>Alteromonadales</taxon>
        <taxon>Alteromonadaceae</taxon>
        <taxon>Alteromonas/Salinimonas group</taxon>
        <taxon>Alteromonas</taxon>
    </lineage>
</organism>
<comment type="caution">
    <text evidence="1">The sequence shown here is derived from an EMBL/GenBank/DDBJ whole genome shotgun (WGS) entry which is preliminary data.</text>
</comment>
<accession>A0A350P684</accession>
<dbReference type="AlphaFoldDB" id="A0A350P684"/>
<evidence type="ECO:0000313" key="1">
    <source>
        <dbReference type="EMBL" id="HAW76801.1"/>
    </source>
</evidence>
<protein>
    <submittedName>
        <fullName evidence="1">Uncharacterized protein</fullName>
    </submittedName>
</protein>
<gene>
    <name evidence="1" type="ORF">DCW74_13830</name>
</gene>